<evidence type="ECO:0000313" key="4">
    <source>
        <dbReference type="Proteomes" id="UP001623349"/>
    </source>
</evidence>
<dbReference type="PANTHER" id="PTHR11736:SF85">
    <property type="entry name" value="MAGE DOMAIN-CONTAINING PROTEIN MAGEA13P-RELATED"/>
    <property type="match status" value="1"/>
</dbReference>
<dbReference type="InterPro" id="IPR037445">
    <property type="entry name" value="MAGE"/>
</dbReference>
<dbReference type="PROSITE" id="PS50838">
    <property type="entry name" value="MAGE"/>
    <property type="match status" value="1"/>
</dbReference>
<evidence type="ECO:0000256" key="1">
    <source>
        <dbReference type="SAM" id="MobiDB-lite"/>
    </source>
</evidence>
<evidence type="ECO:0000259" key="2">
    <source>
        <dbReference type="PROSITE" id="PS50838"/>
    </source>
</evidence>
<keyword evidence="4" id="KW-1185">Reference proteome</keyword>
<dbReference type="InterPro" id="IPR002190">
    <property type="entry name" value="MHD_dom"/>
</dbReference>
<feature type="region of interest" description="Disordered" evidence="1">
    <location>
        <begin position="1"/>
        <end position="82"/>
    </location>
</feature>
<feature type="domain" description="MAGE" evidence="2">
    <location>
        <begin position="100"/>
        <end position="299"/>
    </location>
</feature>
<evidence type="ECO:0000313" key="3">
    <source>
        <dbReference type="EMBL" id="GAB1302813.1"/>
    </source>
</evidence>
<dbReference type="InterPro" id="IPR041898">
    <property type="entry name" value="MAGE_WH1"/>
</dbReference>
<protein>
    <submittedName>
        <fullName evidence="3">MAGE family member A13</fullName>
    </submittedName>
</protein>
<dbReference type="Gene3D" id="1.10.10.1200">
    <property type="entry name" value="MAGE homology domain, winged helix WH1 motif"/>
    <property type="match status" value="1"/>
</dbReference>
<reference evidence="3 4" key="1">
    <citation type="submission" date="2024-08" db="EMBL/GenBank/DDBJ databases">
        <title>The draft genome of Apodemus speciosus.</title>
        <authorList>
            <person name="Nabeshima K."/>
            <person name="Suzuki S."/>
            <person name="Onuma M."/>
        </authorList>
    </citation>
    <scope>NUCLEOTIDE SEQUENCE [LARGE SCALE GENOMIC DNA]</scope>
    <source>
        <strain evidence="3">IB14-021</strain>
    </source>
</reference>
<accession>A0ABQ0FU96</accession>
<dbReference type="InterPro" id="IPR041899">
    <property type="entry name" value="MAGE_WH2"/>
</dbReference>
<dbReference type="Proteomes" id="UP001623349">
    <property type="component" value="Unassembled WGS sequence"/>
</dbReference>
<feature type="compositionally biased region" description="Low complexity" evidence="1">
    <location>
        <begin position="51"/>
        <end position="73"/>
    </location>
</feature>
<dbReference type="PANTHER" id="PTHR11736">
    <property type="entry name" value="MELANOMA-ASSOCIATED ANTIGEN MAGE ANTIGEN"/>
    <property type="match status" value="1"/>
</dbReference>
<dbReference type="SMART" id="SM01373">
    <property type="entry name" value="MAGE"/>
    <property type="match status" value="1"/>
</dbReference>
<sequence>MSHSKNFLRPLIGKQIAMSHRQKHDQGLEGQLGEEVPAAKEVVTSEKGAAAEDSQGTSSSSSIQASASSKASKGSGGQAEGGQRTSKAYLYSKFLINNELRKKVTNLVKFLSFKYITNEPVTEAEILKRVVKEYKRFHTSIFKHACECMEVVFGIEVKEVDTVNHTYMLVKILDLTYDGRISNEEGIPKTGLLVLILGVIFMEGNRASEKKIWEVLSVVGVHRDQHDFICGNPRKFITEDLVLENYLVYQPIPNSDPPSYEFLWGPRAQAETSKMKVLQFFCKVAGSSPTSFTALYKEALKDEEERARALLASTAISTSVDNSGSGDKPSGVSHPE</sequence>
<proteinExistence type="predicted"/>
<name>A0ABQ0FU96_APOSI</name>
<dbReference type="Gene3D" id="1.10.10.1210">
    <property type="entry name" value="MAGE homology domain, winged helix WH2 motif"/>
    <property type="match status" value="1"/>
</dbReference>
<gene>
    <name evidence="3" type="ORF">APTSU1_001805400</name>
</gene>
<dbReference type="Pfam" id="PF01454">
    <property type="entry name" value="MAGE"/>
    <property type="match status" value="1"/>
</dbReference>
<comment type="caution">
    <text evidence="3">The sequence shown here is derived from an EMBL/GenBank/DDBJ whole genome shotgun (WGS) entry which is preliminary data.</text>
</comment>
<dbReference type="EMBL" id="BAAFST010000020">
    <property type="protein sequence ID" value="GAB1302813.1"/>
    <property type="molecule type" value="Genomic_DNA"/>
</dbReference>
<organism evidence="3 4">
    <name type="scientific">Apodemus speciosus</name>
    <name type="common">Large Japanese field mouse</name>
    <dbReference type="NCBI Taxonomy" id="105296"/>
    <lineage>
        <taxon>Eukaryota</taxon>
        <taxon>Metazoa</taxon>
        <taxon>Chordata</taxon>
        <taxon>Craniata</taxon>
        <taxon>Vertebrata</taxon>
        <taxon>Euteleostomi</taxon>
        <taxon>Mammalia</taxon>
        <taxon>Eutheria</taxon>
        <taxon>Euarchontoglires</taxon>
        <taxon>Glires</taxon>
        <taxon>Rodentia</taxon>
        <taxon>Myomorpha</taxon>
        <taxon>Muroidea</taxon>
        <taxon>Muridae</taxon>
        <taxon>Murinae</taxon>
        <taxon>Apodemus</taxon>
    </lineage>
</organism>